<evidence type="ECO:0000313" key="3">
    <source>
        <dbReference type="Proteomes" id="UP001597079"/>
    </source>
</evidence>
<dbReference type="EMBL" id="JBHUCX010000101">
    <property type="protein sequence ID" value="MFD1678143.1"/>
    <property type="molecule type" value="Genomic_DNA"/>
</dbReference>
<evidence type="ECO:0000256" key="1">
    <source>
        <dbReference type="SAM" id="MobiDB-lite"/>
    </source>
</evidence>
<gene>
    <name evidence="2" type="ORF">ACFSB2_26090</name>
</gene>
<comment type="caution">
    <text evidence="2">The sequence shown here is derived from an EMBL/GenBank/DDBJ whole genome shotgun (WGS) entry which is preliminary data.</text>
</comment>
<organism evidence="2 3">
    <name type="scientific">Alicyclobacillus fodiniaquatilis</name>
    <dbReference type="NCBI Taxonomy" id="1661150"/>
    <lineage>
        <taxon>Bacteria</taxon>
        <taxon>Bacillati</taxon>
        <taxon>Bacillota</taxon>
        <taxon>Bacilli</taxon>
        <taxon>Bacillales</taxon>
        <taxon>Alicyclobacillaceae</taxon>
        <taxon>Alicyclobacillus</taxon>
    </lineage>
</organism>
<dbReference type="Proteomes" id="UP001597079">
    <property type="component" value="Unassembled WGS sequence"/>
</dbReference>
<protein>
    <recommendedName>
        <fullName evidence="4">Spore coat protein D</fullName>
    </recommendedName>
</protein>
<name>A0ABW4JSF8_9BACL</name>
<feature type="region of interest" description="Disordered" evidence="1">
    <location>
        <begin position="152"/>
        <end position="172"/>
    </location>
</feature>
<keyword evidence="3" id="KW-1185">Reference proteome</keyword>
<accession>A0ABW4JSF8</accession>
<feature type="compositionally biased region" description="Acidic residues" evidence="1">
    <location>
        <begin position="32"/>
        <end position="45"/>
    </location>
</feature>
<dbReference type="RefSeq" id="WP_377946152.1">
    <property type="nucleotide sequence ID" value="NZ_JBHUCX010000101.1"/>
</dbReference>
<sequence>MTEQHGGYKHPSEKGKGMPKQAYHQESASAPDLDESGWDPDEESEASPYGPINVQIQPKIAFTPYEAGMSKTIKKTKKVKKSYHPAYVASHPKPHPMHKCPPIMCDPQYIVRDCYIPREVPVIHPIVNVNRHVIVNVPRHYYQPMTKNEVVDPGCPGTGSHHPGKHGPGYGY</sequence>
<evidence type="ECO:0000313" key="2">
    <source>
        <dbReference type="EMBL" id="MFD1678143.1"/>
    </source>
</evidence>
<evidence type="ECO:0008006" key="4">
    <source>
        <dbReference type="Google" id="ProtNLM"/>
    </source>
</evidence>
<proteinExistence type="predicted"/>
<feature type="region of interest" description="Disordered" evidence="1">
    <location>
        <begin position="1"/>
        <end position="53"/>
    </location>
</feature>
<reference evidence="3" key="1">
    <citation type="journal article" date="2019" name="Int. J. Syst. Evol. Microbiol.">
        <title>The Global Catalogue of Microorganisms (GCM) 10K type strain sequencing project: providing services to taxonomists for standard genome sequencing and annotation.</title>
        <authorList>
            <consortium name="The Broad Institute Genomics Platform"/>
            <consortium name="The Broad Institute Genome Sequencing Center for Infectious Disease"/>
            <person name="Wu L."/>
            <person name="Ma J."/>
        </authorList>
    </citation>
    <scope>NUCLEOTIDE SEQUENCE [LARGE SCALE GENOMIC DNA]</scope>
    <source>
        <strain evidence="3">CGMCC 1.12286</strain>
    </source>
</reference>